<dbReference type="Proteomes" id="UP000290624">
    <property type="component" value="Unassembled WGS sequence"/>
</dbReference>
<dbReference type="OrthoDB" id="6293727at2"/>
<evidence type="ECO:0000256" key="1">
    <source>
        <dbReference type="SAM" id="Phobius"/>
    </source>
</evidence>
<keyword evidence="3" id="KW-1185">Reference proteome</keyword>
<dbReference type="EMBL" id="PPCV01000001">
    <property type="protein sequence ID" value="RXW33691.1"/>
    <property type="molecule type" value="Genomic_DNA"/>
</dbReference>
<keyword evidence="1" id="KW-0812">Transmembrane</keyword>
<comment type="caution">
    <text evidence="2">The sequence shown here is derived from an EMBL/GenBank/DDBJ whole genome shotgun (WGS) entry which is preliminary data.</text>
</comment>
<reference evidence="2 3" key="1">
    <citation type="submission" date="2018-01" db="EMBL/GenBank/DDBJ databases">
        <title>Lactibacter flavus gen. nov., sp. nov., a novel bacterium of the family Propionibacteriaceae isolated from raw milk and dairy products.</title>
        <authorList>
            <person name="Wenning M."/>
            <person name="Breitenwieser F."/>
            <person name="Huptas C."/>
            <person name="von Neubeck M."/>
            <person name="Busse H.-J."/>
            <person name="Scherer S."/>
        </authorList>
    </citation>
    <scope>NUCLEOTIDE SEQUENCE [LARGE SCALE GENOMIC DNA]</scope>
    <source>
        <strain evidence="2 3">VG341</strain>
    </source>
</reference>
<evidence type="ECO:0008006" key="4">
    <source>
        <dbReference type="Google" id="ProtNLM"/>
    </source>
</evidence>
<keyword evidence="1" id="KW-0472">Membrane</keyword>
<feature type="transmembrane region" description="Helical" evidence="1">
    <location>
        <begin position="101"/>
        <end position="119"/>
    </location>
</feature>
<evidence type="ECO:0000313" key="2">
    <source>
        <dbReference type="EMBL" id="RXW33691.1"/>
    </source>
</evidence>
<dbReference type="InterPro" id="IPR025329">
    <property type="entry name" value="DUF4235"/>
</dbReference>
<dbReference type="AlphaFoldDB" id="A0A4Q2EJH5"/>
<evidence type="ECO:0000313" key="3">
    <source>
        <dbReference type="Proteomes" id="UP000290624"/>
    </source>
</evidence>
<dbReference type="Pfam" id="PF14019">
    <property type="entry name" value="DUF4235"/>
    <property type="match status" value="1"/>
</dbReference>
<protein>
    <recommendedName>
        <fullName evidence="4">DUF4235 domain-containing protein</fullName>
    </recommendedName>
</protein>
<keyword evidence="1" id="KW-1133">Transmembrane helix</keyword>
<proteinExistence type="predicted"/>
<accession>A0A4Q2EJH5</accession>
<gene>
    <name evidence="2" type="ORF">C1706_01175</name>
</gene>
<organism evidence="2 3">
    <name type="scientific">Propioniciclava flava</name>
    <dbReference type="NCBI Taxonomy" id="2072026"/>
    <lineage>
        <taxon>Bacteria</taxon>
        <taxon>Bacillati</taxon>
        <taxon>Actinomycetota</taxon>
        <taxon>Actinomycetes</taxon>
        <taxon>Propionibacteriales</taxon>
        <taxon>Propionibacteriaceae</taxon>
        <taxon>Propioniciclava</taxon>
    </lineage>
</organism>
<name>A0A4Q2EJH5_9ACTN</name>
<sequence length="144" mass="15098">MSPPPASTSRGWSIARGIPPPQSIESCSACGLGWMGTRSTGPPSGQDTMDISQKVVWNLYSTVVAVGAAAVTKKAVESAWEFVTGEEPPDPNDPDVPTGQAIAWVVAVAVGVGLSQVLINRFAAKRWSAFTGEGQSSRPVNLRF</sequence>